<evidence type="ECO:0000256" key="3">
    <source>
        <dbReference type="ARBA" id="ARBA00022741"/>
    </source>
</evidence>
<evidence type="ECO:0000256" key="14">
    <source>
        <dbReference type="ARBA" id="ARBA00080545"/>
    </source>
</evidence>
<keyword evidence="3" id="KW-0547">Nucleotide-binding</keyword>
<evidence type="ECO:0000256" key="7">
    <source>
        <dbReference type="ARBA" id="ARBA00043951"/>
    </source>
</evidence>
<evidence type="ECO:0000256" key="8">
    <source>
        <dbReference type="ARBA" id="ARBA00044254"/>
    </source>
</evidence>
<evidence type="ECO:0000256" key="10">
    <source>
        <dbReference type="ARBA" id="ARBA00054997"/>
    </source>
</evidence>
<accession>B3PGC4</accession>
<dbReference type="Proteomes" id="UP000001036">
    <property type="component" value="Chromosome"/>
</dbReference>
<evidence type="ECO:0000256" key="9">
    <source>
        <dbReference type="ARBA" id="ARBA00050729"/>
    </source>
</evidence>
<dbReference type="GO" id="GO:0042840">
    <property type="term" value="P:D-glucuronate catabolic process"/>
    <property type="evidence" value="ECO:0007669"/>
    <property type="project" value="TreeGrafter"/>
</dbReference>
<comment type="function">
    <text evidence="10">Catalyzes the phosphorylation of 2-keto-3-deoxygluconate (KDG) to produce 2-keto-3-deoxy-6-phosphogluconate (KDPG).</text>
</comment>
<keyword evidence="2" id="KW-0808">Transferase</keyword>
<name>B3PGC4_CELJU</name>
<evidence type="ECO:0000256" key="12">
    <source>
        <dbReference type="ARBA" id="ARBA00067931"/>
    </source>
</evidence>
<dbReference type="CDD" id="cd01166">
    <property type="entry name" value="KdgK"/>
    <property type="match status" value="1"/>
</dbReference>
<organism evidence="16 17">
    <name type="scientific">Cellvibrio japonicus (strain Ueda107)</name>
    <name type="common">Pseudomonas fluorescens subsp. cellulosa</name>
    <dbReference type="NCBI Taxonomy" id="498211"/>
    <lineage>
        <taxon>Bacteria</taxon>
        <taxon>Pseudomonadati</taxon>
        <taxon>Pseudomonadota</taxon>
        <taxon>Gammaproteobacteria</taxon>
        <taxon>Cellvibrionales</taxon>
        <taxon>Cellvibrionaceae</taxon>
        <taxon>Cellvibrio</taxon>
    </lineage>
</organism>
<dbReference type="InterPro" id="IPR050306">
    <property type="entry name" value="PfkB_Carbo_kinase"/>
</dbReference>
<evidence type="ECO:0000256" key="11">
    <source>
        <dbReference type="ARBA" id="ARBA00066369"/>
    </source>
</evidence>
<dbReference type="GO" id="GO:0006974">
    <property type="term" value="P:DNA damage response"/>
    <property type="evidence" value="ECO:0007669"/>
    <property type="project" value="TreeGrafter"/>
</dbReference>
<comment type="pathway">
    <text evidence="7">Carbohydrate acid metabolism; 2-dehydro-3-deoxy-D-gluconate degradation; D-glyceraldehyde 3-phosphate and pyruvate from 2-dehydro-3-deoxy-D-gluconate: step 1/2.</text>
</comment>
<dbReference type="InterPro" id="IPR002173">
    <property type="entry name" value="Carboh/pur_kinase_PfkB_CS"/>
</dbReference>
<evidence type="ECO:0000256" key="2">
    <source>
        <dbReference type="ARBA" id="ARBA00022679"/>
    </source>
</evidence>
<dbReference type="GO" id="GO:0008673">
    <property type="term" value="F:2-dehydro-3-deoxygluconokinase activity"/>
    <property type="evidence" value="ECO:0007669"/>
    <property type="project" value="UniProtKB-EC"/>
</dbReference>
<evidence type="ECO:0000313" key="17">
    <source>
        <dbReference type="Proteomes" id="UP000001036"/>
    </source>
</evidence>
<evidence type="ECO:0000259" key="15">
    <source>
        <dbReference type="Pfam" id="PF00294"/>
    </source>
</evidence>
<dbReference type="PROSITE" id="PS00584">
    <property type="entry name" value="PFKB_KINASES_2"/>
    <property type="match status" value="1"/>
</dbReference>
<evidence type="ECO:0000256" key="4">
    <source>
        <dbReference type="ARBA" id="ARBA00022777"/>
    </source>
</evidence>
<keyword evidence="4 16" id="KW-0418">Kinase</keyword>
<evidence type="ECO:0000256" key="5">
    <source>
        <dbReference type="ARBA" id="ARBA00022840"/>
    </source>
</evidence>
<dbReference type="FunFam" id="3.40.1190.20:FF:000011">
    <property type="entry name" value="2-dehydro-3-deoxygluconokinase, putative"/>
    <property type="match status" value="1"/>
</dbReference>
<protein>
    <recommendedName>
        <fullName evidence="12">2-dehydro-3-deoxygluconokinase</fullName>
        <ecNumber evidence="11">2.7.1.45</ecNumber>
    </recommendedName>
    <alternativeName>
        <fullName evidence="13">2-keto-3-deoxygluconokinase</fullName>
    </alternativeName>
    <alternativeName>
        <fullName evidence="14">3-deoxy-2-oxo-D-gluconate kinase</fullName>
    </alternativeName>
    <alternativeName>
        <fullName evidence="8">KDG kinase</fullName>
    </alternativeName>
</protein>
<proteinExistence type="inferred from homology"/>
<dbReference type="EMBL" id="CP000934">
    <property type="protein sequence ID" value="ACE84021.1"/>
    <property type="molecule type" value="Genomic_DNA"/>
</dbReference>
<sequence>MDFHAAHWQRNKTHKFSIFRAAVVLYFAANKQPNNTAVSLVFLTPGIITMAHIAAIGEVMVELSPFPTADSNGREIMALSFAGDTYNTSVYMARLGLQTDYVTQLGDDPYSAQILQRMRDDNISTDLIKQLPGRSPGLYIIRNRPDGEREFFYWRKEAPARELFATQEAADNLCQQLANCDCVYLSGITLAIIGAASREFLYNSLHKLRQQGVTIAYDSNYRPRLWADKHEAQQAMLSMMKYTDIALLTLDDEQLLWGDDTIEGCKQRYAEFRLRELVLKRGADDAVIITHEGELRVPVPPVQGVVDTTGAGDTFNAGYLAGRLTHKSLEDSAKQGIRCASIIIRHRGAIIDKAVFAKELGA</sequence>
<dbReference type="STRING" id="498211.CJA_0179"/>
<evidence type="ECO:0000256" key="1">
    <source>
        <dbReference type="ARBA" id="ARBA00010688"/>
    </source>
</evidence>
<keyword evidence="17" id="KW-1185">Reference proteome</keyword>
<gene>
    <name evidence="16" type="primary">kdgK</name>
    <name evidence="16" type="ordered locus">CJA_0179</name>
</gene>
<dbReference type="eggNOG" id="COG0524">
    <property type="taxonomic scope" value="Bacteria"/>
</dbReference>
<keyword evidence="6" id="KW-0119">Carbohydrate metabolism</keyword>
<dbReference type="InterPro" id="IPR011611">
    <property type="entry name" value="PfkB_dom"/>
</dbReference>
<dbReference type="KEGG" id="cja:CJA_0179"/>
<evidence type="ECO:0000256" key="13">
    <source>
        <dbReference type="ARBA" id="ARBA00075711"/>
    </source>
</evidence>
<comment type="similarity">
    <text evidence="1">Belongs to the carbohydrate kinase PfkB family.</text>
</comment>
<dbReference type="EC" id="2.7.1.45" evidence="11"/>
<dbReference type="InterPro" id="IPR029056">
    <property type="entry name" value="Ribokinase-like"/>
</dbReference>
<keyword evidence="5" id="KW-0067">ATP-binding</keyword>
<evidence type="ECO:0000256" key="6">
    <source>
        <dbReference type="ARBA" id="ARBA00023277"/>
    </source>
</evidence>
<dbReference type="HOGENOM" id="CLU_027634_8_0_6"/>
<dbReference type="GO" id="GO:0019698">
    <property type="term" value="P:D-galacturonate catabolic process"/>
    <property type="evidence" value="ECO:0007669"/>
    <property type="project" value="TreeGrafter"/>
</dbReference>
<dbReference type="PANTHER" id="PTHR43085">
    <property type="entry name" value="HEXOKINASE FAMILY MEMBER"/>
    <property type="match status" value="1"/>
</dbReference>
<dbReference type="AlphaFoldDB" id="B3PGC4"/>
<dbReference type="GO" id="GO:0005524">
    <property type="term" value="F:ATP binding"/>
    <property type="evidence" value="ECO:0007669"/>
    <property type="project" value="UniProtKB-KW"/>
</dbReference>
<dbReference type="GO" id="GO:0005829">
    <property type="term" value="C:cytosol"/>
    <property type="evidence" value="ECO:0007669"/>
    <property type="project" value="TreeGrafter"/>
</dbReference>
<dbReference type="PANTHER" id="PTHR43085:SF15">
    <property type="entry name" value="2-DEHYDRO-3-DEOXYGLUCONOKINASE"/>
    <property type="match status" value="1"/>
</dbReference>
<dbReference type="SUPFAM" id="SSF53613">
    <property type="entry name" value="Ribokinase-like"/>
    <property type="match status" value="1"/>
</dbReference>
<reference evidence="16 17" key="1">
    <citation type="journal article" date="2008" name="J. Bacteriol.">
        <title>Insights into plant cell wall degradation from the genome sequence of the soil bacterium Cellvibrio japonicus.</title>
        <authorList>
            <person name="Deboy R.T."/>
            <person name="Mongodin E.F."/>
            <person name="Fouts D.E."/>
            <person name="Tailford L.E."/>
            <person name="Khouri H."/>
            <person name="Emerson J.B."/>
            <person name="Mohamoud Y."/>
            <person name="Watkins K."/>
            <person name="Henrissat B."/>
            <person name="Gilbert H.J."/>
            <person name="Nelson K.E."/>
        </authorList>
    </citation>
    <scope>NUCLEOTIDE SEQUENCE [LARGE SCALE GENOMIC DNA]</scope>
    <source>
        <strain evidence="16 17">Ueda107</strain>
    </source>
</reference>
<dbReference type="Gene3D" id="3.40.1190.20">
    <property type="match status" value="1"/>
</dbReference>
<feature type="domain" description="Carbohydrate kinase PfkB" evidence="15">
    <location>
        <begin position="50"/>
        <end position="351"/>
    </location>
</feature>
<dbReference type="Pfam" id="PF00294">
    <property type="entry name" value="PfkB"/>
    <property type="match status" value="1"/>
</dbReference>
<evidence type="ECO:0000313" key="16">
    <source>
        <dbReference type="EMBL" id="ACE84021.1"/>
    </source>
</evidence>
<comment type="catalytic activity">
    <reaction evidence="9">
        <text>2-dehydro-3-deoxy-D-gluconate + ATP = 2-dehydro-3-deoxy-6-phospho-D-gluconate + ADP + H(+)</text>
        <dbReference type="Rhea" id="RHEA:14797"/>
        <dbReference type="ChEBI" id="CHEBI:15378"/>
        <dbReference type="ChEBI" id="CHEBI:30616"/>
        <dbReference type="ChEBI" id="CHEBI:57569"/>
        <dbReference type="ChEBI" id="CHEBI:57990"/>
        <dbReference type="ChEBI" id="CHEBI:456216"/>
        <dbReference type="EC" id="2.7.1.45"/>
    </reaction>
</comment>